<gene>
    <name evidence="2" type="ORF">HMPREF9306_00735</name>
</gene>
<proteinExistence type="predicted"/>
<dbReference type="Proteomes" id="UP000014417">
    <property type="component" value="Unassembled WGS sequence"/>
</dbReference>
<dbReference type="InterPro" id="IPR051453">
    <property type="entry name" value="MBL_Glyoxalase_II"/>
</dbReference>
<dbReference type="Pfam" id="PF00753">
    <property type="entry name" value="Lactamase_B"/>
    <property type="match status" value="1"/>
</dbReference>
<dbReference type="RefSeq" id="WP_016455579.1">
    <property type="nucleotide sequence ID" value="NZ_KE150269.1"/>
</dbReference>
<dbReference type="InterPro" id="IPR001279">
    <property type="entry name" value="Metallo-B-lactamas"/>
</dbReference>
<dbReference type="AlphaFoldDB" id="S2WZW2"/>
<dbReference type="SUPFAM" id="SSF56281">
    <property type="entry name" value="Metallo-hydrolase/oxidoreductase"/>
    <property type="match status" value="1"/>
</dbReference>
<organism evidence="2 3">
    <name type="scientific">Propionimicrobium lymphophilum ACS-093-V-SCH5</name>
    <dbReference type="NCBI Taxonomy" id="883161"/>
    <lineage>
        <taxon>Bacteria</taxon>
        <taxon>Bacillati</taxon>
        <taxon>Actinomycetota</taxon>
        <taxon>Actinomycetes</taxon>
        <taxon>Propionibacteriales</taxon>
        <taxon>Propionibacteriaceae</taxon>
        <taxon>Propionimicrobium</taxon>
    </lineage>
</organism>
<dbReference type="PANTHER" id="PTHR46233">
    <property type="entry name" value="HYDROXYACYLGLUTATHIONE HYDROLASE GLOC"/>
    <property type="match status" value="1"/>
</dbReference>
<evidence type="ECO:0000259" key="1">
    <source>
        <dbReference type="SMART" id="SM00849"/>
    </source>
</evidence>
<dbReference type="HOGENOM" id="CLU_030571_5_4_11"/>
<dbReference type="EMBL" id="AGZR01000005">
    <property type="protein sequence ID" value="EPD33204.1"/>
    <property type="molecule type" value="Genomic_DNA"/>
</dbReference>
<dbReference type="InterPro" id="IPR036866">
    <property type="entry name" value="RibonucZ/Hydroxyglut_hydro"/>
</dbReference>
<protein>
    <recommendedName>
        <fullName evidence="1">Metallo-beta-lactamase domain-containing protein</fullName>
    </recommendedName>
</protein>
<reference evidence="2 3" key="1">
    <citation type="submission" date="2013-04" db="EMBL/GenBank/DDBJ databases">
        <title>The Genome Sequence of Propionimicrobium lymphophilum ACS-093-V-SCH5.</title>
        <authorList>
            <consortium name="The Broad Institute Genomics Platform"/>
            <person name="Earl A."/>
            <person name="Ward D."/>
            <person name="Feldgarden M."/>
            <person name="Gevers D."/>
            <person name="Saerens B."/>
            <person name="Vaneechoutte M."/>
            <person name="Walker B."/>
            <person name="Young S."/>
            <person name="Zeng Q."/>
            <person name="Gargeya S."/>
            <person name="Fitzgerald M."/>
            <person name="Haas B."/>
            <person name="Abouelleil A."/>
            <person name="Allen A.W."/>
            <person name="Alvarado L."/>
            <person name="Arachchi H.M."/>
            <person name="Berlin A.M."/>
            <person name="Chapman S.B."/>
            <person name="Gainer-Dewar J."/>
            <person name="Goldberg J."/>
            <person name="Griggs A."/>
            <person name="Gujja S."/>
            <person name="Hansen M."/>
            <person name="Howarth C."/>
            <person name="Imamovic A."/>
            <person name="Ireland A."/>
            <person name="Larimer J."/>
            <person name="McCowan C."/>
            <person name="Murphy C."/>
            <person name="Pearson M."/>
            <person name="Poon T.W."/>
            <person name="Priest M."/>
            <person name="Roberts A."/>
            <person name="Saif S."/>
            <person name="Shea T."/>
            <person name="Sisk P."/>
            <person name="Sykes S."/>
            <person name="Wortman J."/>
            <person name="Nusbaum C."/>
            <person name="Birren B."/>
        </authorList>
    </citation>
    <scope>NUCLEOTIDE SEQUENCE [LARGE SCALE GENOMIC DNA]</scope>
    <source>
        <strain evidence="2 3">ACS-093-V-SCH5</strain>
    </source>
</reference>
<dbReference type="SMART" id="SM00849">
    <property type="entry name" value="Lactamase_B"/>
    <property type="match status" value="1"/>
</dbReference>
<keyword evidence="3" id="KW-1185">Reference proteome</keyword>
<dbReference type="PANTHER" id="PTHR46233:SF1">
    <property type="entry name" value="CONSERVED PROTEIN"/>
    <property type="match status" value="1"/>
</dbReference>
<dbReference type="Gene3D" id="3.60.15.10">
    <property type="entry name" value="Ribonuclease Z/Hydroxyacylglutathione hydrolase-like"/>
    <property type="match status" value="1"/>
</dbReference>
<sequence length="216" mass="23311">MYHVEPFSSPLTFKVADITVTKASVSDMDNNTYLLVPDEGSALLIDAADSPDLLKKLIGENKLGHILTTHRHHDHLQALKAIADSCDAQVLAGEDDAHAITDETGVVSEPVWDNDHFVVGDSLLEIIGLVGHTPGSIAVALAPDEGTAHIFTGDSLFPGGVGKTNSRDDFDQLLDDVTKKIFDVFDDDTVIHPGHGNATTLGAERGQLEQWRQRGW</sequence>
<feature type="domain" description="Metallo-beta-lactamase" evidence="1">
    <location>
        <begin position="29"/>
        <end position="195"/>
    </location>
</feature>
<dbReference type="PATRIC" id="fig|883161.3.peg.735"/>
<comment type="caution">
    <text evidence="2">The sequence shown here is derived from an EMBL/GenBank/DDBJ whole genome shotgun (WGS) entry which is preliminary data.</text>
</comment>
<dbReference type="STRING" id="883161.HMPREF9306_00735"/>
<evidence type="ECO:0000313" key="2">
    <source>
        <dbReference type="EMBL" id="EPD33204.1"/>
    </source>
</evidence>
<accession>S2WZW2</accession>
<dbReference type="CDD" id="cd06262">
    <property type="entry name" value="metallo-hydrolase-like_MBL-fold"/>
    <property type="match status" value="1"/>
</dbReference>
<evidence type="ECO:0000313" key="3">
    <source>
        <dbReference type="Proteomes" id="UP000014417"/>
    </source>
</evidence>
<name>S2WZW2_9ACTN</name>